<dbReference type="Proteomes" id="UP000829720">
    <property type="component" value="Unassembled WGS sequence"/>
</dbReference>
<accession>A0A8T3E022</accession>
<feature type="region of interest" description="Disordered" evidence="1">
    <location>
        <begin position="1"/>
        <end position="23"/>
    </location>
</feature>
<evidence type="ECO:0000256" key="1">
    <source>
        <dbReference type="SAM" id="MobiDB-lite"/>
    </source>
</evidence>
<dbReference type="AlphaFoldDB" id="A0A8T3E022"/>
<evidence type="ECO:0000313" key="2">
    <source>
        <dbReference type="EMBL" id="KAI1902562.1"/>
    </source>
</evidence>
<gene>
    <name evidence="2" type="ORF">AGOR_G00017160</name>
</gene>
<reference evidence="2" key="1">
    <citation type="submission" date="2021-01" db="EMBL/GenBank/DDBJ databases">
        <authorList>
            <person name="Zahm M."/>
            <person name="Roques C."/>
            <person name="Cabau C."/>
            <person name="Klopp C."/>
            <person name="Donnadieu C."/>
            <person name="Jouanno E."/>
            <person name="Lampietro C."/>
            <person name="Louis A."/>
            <person name="Herpin A."/>
            <person name="Echchiki A."/>
            <person name="Berthelot C."/>
            <person name="Parey E."/>
            <person name="Roest-Crollius H."/>
            <person name="Braasch I."/>
            <person name="Postlethwait J."/>
            <person name="Bobe J."/>
            <person name="Montfort J."/>
            <person name="Bouchez O."/>
            <person name="Begum T."/>
            <person name="Mejri S."/>
            <person name="Adams A."/>
            <person name="Chen W.-J."/>
            <person name="Guiguen Y."/>
        </authorList>
    </citation>
    <scope>NUCLEOTIDE SEQUENCE</scope>
    <source>
        <tissue evidence="2">Blood</tissue>
    </source>
</reference>
<name>A0A8T3E022_9TELE</name>
<dbReference type="EMBL" id="JAERUA010000002">
    <property type="protein sequence ID" value="KAI1902562.1"/>
    <property type="molecule type" value="Genomic_DNA"/>
</dbReference>
<evidence type="ECO:0000313" key="3">
    <source>
        <dbReference type="Proteomes" id="UP000829720"/>
    </source>
</evidence>
<proteinExistence type="predicted"/>
<comment type="caution">
    <text evidence="2">The sequence shown here is derived from an EMBL/GenBank/DDBJ whole genome shotgun (WGS) entry which is preliminary data.</text>
</comment>
<organism evidence="2 3">
    <name type="scientific">Albula goreensis</name>
    <dbReference type="NCBI Taxonomy" id="1534307"/>
    <lineage>
        <taxon>Eukaryota</taxon>
        <taxon>Metazoa</taxon>
        <taxon>Chordata</taxon>
        <taxon>Craniata</taxon>
        <taxon>Vertebrata</taxon>
        <taxon>Euteleostomi</taxon>
        <taxon>Actinopterygii</taxon>
        <taxon>Neopterygii</taxon>
        <taxon>Teleostei</taxon>
        <taxon>Albuliformes</taxon>
        <taxon>Albulidae</taxon>
        <taxon>Albula</taxon>
    </lineage>
</organism>
<feature type="compositionally biased region" description="Basic and acidic residues" evidence="1">
    <location>
        <begin position="1"/>
        <end position="13"/>
    </location>
</feature>
<sequence>MGRKTAAGEDRGLGCEQKGAVGRHQEDPWQVVVLKGCDGPVEVGGGTLGTGPAHIICTVLPRAAPAVLHQIRLNGRGYPMDQSAWRCSPHGWQMRLELWREAVQDSPRGICLF</sequence>
<protein>
    <submittedName>
        <fullName evidence="2">Uncharacterized protein</fullName>
    </submittedName>
</protein>
<keyword evidence="3" id="KW-1185">Reference proteome</keyword>